<dbReference type="SUPFAM" id="SSF53067">
    <property type="entry name" value="Actin-like ATPase domain"/>
    <property type="match status" value="2"/>
</dbReference>
<comment type="similarity">
    <text evidence="4">Belongs to the heat shock protein 70 family.</text>
</comment>
<dbReference type="GO" id="GO:0140662">
    <property type="term" value="F:ATP-dependent protein folding chaperone"/>
    <property type="evidence" value="ECO:0007669"/>
    <property type="project" value="InterPro"/>
</dbReference>
<dbReference type="InterPro" id="IPR011659">
    <property type="entry name" value="WD40"/>
</dbReference>
<dbReference type="GO" id="GO:0005524">
    <property type="term" value="F:ATP binding"/>
    <property type="evidence" value="ECO:0007669"/>
    <property type="project" value="UniProtKB-KW"/>
</dbReference>
<dbReference type="EMBL" id="SNWQ01000009">
    <property type="protein sequence ID" value="TDO47288.1"/>
    <property type="molecule type" value="Genomic_DNA"/>
</dbReference>
<evidence type="ECO:0000313" key="6">
    <source>
        <dbReference type="EMBL" id="TDO47288.1"/>
    </source>
</evidence>
<keyword evidence="2 4" id="KW-0067">ATP-binding</keyword>
<dbReference type="Gene3D" id="3.30.420.40">
    <property type="match status" value="2"/>
</dbReference>
<dbReference type="AlphaFoldDB" id="A0A4R6KEX9"/>
<organism evidence="6 7">
    <name type="scientific">Kribbella caucasensis</name>
    <dbReference type="NCBI Taxonomy" id="2512215"/>
    <lineage>
        <taxon>Bacteria</taxon>
        <taxon>Bacillati</taxon>
        <taxon>Actinomycetota</taxon>
        <taxon>Actinomycetes</taxon>
        <taxon>Propionibacteriales</taxon>
        <taxon>Kribbellaceae</taxon>
        <taxon>Kribbella</taxon>
    </lineage>
</organism>
<dbReference type="InterPro" id="IPR011042">
    <property type="entry name" value="6-blade_b-propeller_TolB-like"/>
</dbReference>
<keyword evidence="1 4" id="KW-0547">Nucleotide-binding</keyword>
<dbReference type="SUPFAM" id="SSF82171">
    <property type="entry name" value="DPP6 N-terminal domain-like"/>
    <property type="match status" value="1"/>
</dbReference>
<reference evidence="6 7" key="1">
    <citation type="submission" date="2019-03" db="EMBL/GenBank/DDBJ databases">
        <title>Genomic Encyclopedia of Type Strains, Phase III (KMG-III): the genomes of soil and plant-associated and newly described type strains.</title>
        <authorList>
            <person name="Whitman W."/>
        </authorList>
    </citation>
    <scope>NUCLEOTIDE SEQUENCE [LARGE SCALE GENOMIC DNA]</scope>
    <source>
        <strain evidence="6 7">VKM Ac-2527</strain>
    </source>
</reference>
<sequence>MGYRLGVDLGTTFTAAAIRDGGPPTMLGLGNRALQIPSVLYLQEDGEFLVGEAAERRGAADPARMVREFKRRLGDPVPLLVAGTPFSAQALSAKLLASVVATATERRGAAPDEVVLTYPANWGAYKRELVDQVISLADVGRSLTCTEPQAAAIQYASQANLQPGDRVAVYDLGGGTFDVCVLEKTGAGFTILGTPEGIEQLGGVDFDEAVFQHVVTALGPAVEQLDLDSPEGRAALTRLRRDCVEAKEALSADVDTVIPVALPGRSTSVRLTRAELETLIAPALEQTVEATSRALRAANTTTEQLTAIVLVGGSSRIPLVSHLLQSRFSTPTALDTHPKHDIALGAVQFQPEEARTEQLGAVGTQLPSPTRTPLSAQAKRRLAIAAGGVVVLAGGVVAAMQLAAGDGGNPGGQTSVATNTPSQSVSSTTPTKPTTPTGPQALPEAPVKLADTELVIPLLRKVSADLTLVDLYVADVTNPAKRTKLTTKPNDDLPALAPNKRTMIYLHNVPPSKDRSLWVSGVDGSRARELFTKTPAQCAASIGRPGWNPKDPTQIVVGCTAADGTFGIYLLDTDGKVLQKLFSNPARKGFGASDPAVSPDGKLAVYEFHGGSGTGLYAVALDGKSEPQRLTSGSDADPVWSPTRPGVLAFRRVLGDNSATIFVTSVTGADLPCAGQSRPNEIGGGRMCQLTDASVFDQDPTWSPDGKRIAFKHGLNPSAIQVVPADASAAPQLVWPNNPGNQNAPAWTPR</sequence>
<proteinExistence type="inferred from homology"/>
<evidence type="ECO:0000256" key="4">
    <source>
        <dbReference type="RuleBase" id="RU003322"/>
    </source>
</evidence>
<evidence type="ECO:0000256" key="5">
    <source>
        <dbReference type="SAM" id="MobiDB-lite"/>
    </source>
</evidence>
<dbReference type="RefSeq" id="WP_166665512.1">
    <property type="nucleotide sequence ID" value="NZ_SNWQ01000009.1"/>
</dbReference>
<dbReference type="PANTHER" id="PTHR19375">
    <property type="entry name" value="HEAT SHOCK PROTEIN 70KDA"/>
    <property type="match status" value="1"/>
</dbReference>
<evidence type="ECO:0000313" key="7">
    <source>
        <dbReference type="Proteomes" id="UP000295388"/>
    </source>
</evidence>
<dbReference type="Pfam" id="PF07676">
    <property type="entry name" value="PD40"/>
    <property type="match status" value="1"/>
</dbReference>
<name>A0A4R6KEX9_9ACTN</name>
<keyword evidence="3" id="KW-0143">Chaperone</keyword>
<dbReference type="Gene3D" id="2.120.10.30">
    <property type="entry name" value="TolB, C-terminal domain"/>
    <property type="match status" value="2"/>
</dbReference>
<gene>
    <name evidence="6" type="ORF">EV643_109181</name>
</gene>
<protein>
    <submittedName>
        <fullName evidence="6">WD40 repeat protein</fullName>
    </submittedName>
</protein>
<comment type="caution">
    <text evidence="6">The sequence shown here is derived from an EMBL/GenBank/DDBJ whole genome shotgun (WGS) entry which is preliminary data.</text>
</comment>
<evidence type="ECO:0000256" key="2">
    <source>
        <dbReference type="ARBA" id="ARBA00022840"/>
    </source>
</evidence>
<feature type="region of interest" description="Disordered" evidence="5">
    <location>
        <begin position="408"/>
        <end position="443"/>
    </location>
</feature>
<dbReference type="InterPro" id="IPR043129">
    <property type="entry name" value="ATPase_NBD"/>
</dbReference>
<dbReference type="Proteomes" id="UP000295388">
    <property type="component" value="Unassembled WGS sequence"/>
</dbReference>
<dbReference type="Pfam" id="PF00012">
    <property type="entry name" value="HSP70"/>
    <property type="match status" value="2"/>
</dbReference>
<dbReference type="PRINTS" id="PR00301">
    <property type="entry name" value="HEATSHOCK70"/>
</dbReference>
<keyword evidence="7" id="KW-1185">Reference proteome</keyword>
<evidence type="ECO:0000256" key="1">
    <source>
        <dbReference type="ARBA" id="ARBA00022741"/>
    </source>
</evidence>
<accession>A0A4R6KEX9</accession>
<dbReference type="InterPro" id="IPR013126">
    <property type="entry name" value="Hsp_70_fam"/>
</dbReference>
<feature type="compositionally biased region" description="Low complexity" evidence="5">
    <location>
        <begin position="418"/>
        <end position="437"/>
    </location>
</feature>
<evidence type="ECO:0000256" key="3">
    <source>
        <dbReference type="ARBA" id="ARBA00023186"/>
    </source>
</evidence>
<dbReference type="Gene3D" id="3.90.640.10">
    <property type="entry name" value="Actin, Chain A, domain 4"/>
    <property type="match status" value="1"/>
</dbReference>